<keyword evidence="2" id="KW-0812">Transmembrane</keyword>
<keyword evidence="4" id="KW-1185">Reference proteome</keyword>
<dbReference type="EMBL" id="BAABFR010000009">
    <property type="protein sequence ID" value="GAA4386361.1"/>
    <property type="molecule type" value="Genomic_DNA"/>
</dbReference>
<evidence type="ECO:0000256" key="2">
    <source>
        <dbReference type="SAM" id="Phobius"/>
    </source>
</evidence>
<dbReference type="Proteomes" id="UP001500635">
    <property type="component" value="Unassembled WGS sequence"/>
</dbReference>
<organism evidence="3 4">
    <name type="scientific">Tsukamurella soli</name>
    <dbReference type="NCBI Taxonomy" id="644556"/>
    <lineage>
        <taxon>Bacteria</taxon>
        <taxon>Bacillati</taxon>
        <taxon>Actinomycetota</taxon>
        <taxon>Actinomycetes</taxon>
        <taxon>Mycobacteriales</taxon>
        <taxon>Tsukamurellaceae</taxon>
        <taxon>Tsukamurella</taxon>
    </lineage>
</organism>
<feature type="compositionally biased region" description="Basic and acidic residues" evidence="1">
    <location>
        <begin position="119"/>
        <end position="133"/>
    </location>
</feature>
<gene>
    <name evidence="3" type="ORF">GCM10023147_09530</name>
</gene>
<protein>
    <recommendedName>
        <fullName evidence="5">Tryptophan-associated transmembrane protein (Trp_oprn_chp)</fullName>
    </recommendedName>
</protein>
<keyword evidence="2" id="KW-1133">Transmembrane helix</keyword>
<sequence length="146" mass="15157">MSISRGRPPGRFTERPITALIGAVLLGVAVWSVAKGVDESIVGGLTAPSTPSGAESAASGGPWAVVFVGLGVAAFLLGALLLLANLRPPLDAPEHVPAQSIRRIRRIRPGRWGLGARRAVGDPERGGEHEQTHRAASPRVAGRTPE</sequence>
<evidence type="ECO:0000256" key="1">
    <source>
        <dbReference type="SAM" id="MobiDB-lite"/>
    </source>
</evidence>
<accession>A0ABP8J7B5</accession>
<keyword evidence="2" id="KW-0472">Membrane</keyword>
<feature type="region of interest" description="Disordered" evidence="1">
    <location>
        <begin position="115"/>
        <end position="146"/>
    </location>
</feature>
<evidence type="ECO:0008006" key="5">
    <source>
        <dbReference type="Google" id="ProtNLM"/>
    </source>
</evidence>
<feature type="transmembrane region" description="Helical" evidence="2">
    <location>
        <begin position="60"/>
        <end position="83"/>
    </location>
</feature>
<evidence type="ECO:0000313" key="3">
    <source>
        <dbReference type="EMBL" id="GAA4386361.1"/>
    </source>
</evidence>
<reference evidence="4" key="1">
    <citation type="journal article" date="2019" name="Int. J. Syst. Evol. Microbiol.">
        <title>The Global Catalogue of Microorganisms (GCM) 10K type strain sequencing project: providing services to taxonomists for standard genome sequencing and annotation.</title>
        <authorList>
            <consortium name="The Broad Institute Genomics Platform"/>
            <consortium name="The Broad Institute Genome Sequencing Center for Infectious Disease"/>
            <person name="Wu L."/>
            <person name="Ma J."/>
        </authorList>
    </citation>
    <scope>NUCLEOTIDE SEQUENCE [LARGE SCALE GENOMIC DNA]</scope>
    <source>
        <strain evidence="4">JCM 17688</strain>
    </source>
</reference>
<name>A0ABP8J7B5_9ACTN</name>
<dbReference type="RefSeq" id="WP_344991623.1">
    <property type="nucleotide sequence ID" value="NZ_BAABFR010000009.1"/>
</dbReference>
<comment type="caution">
    <text evidence="3">The sequence shown here is derived from an EMBL/GenBank/DDBJ whole genome shotgun (WGS) entry which is preliminary data.</text>
</comment>
<proteinExistence type="predicted"/>
<evidence type="ECO:0000313" key="4">
    <source>
        <dbReference type="Proteomes" id="UP001500635"/>
    </source>
</evidence>